<feature type="compositionally biased region" description="Low complexity" evidence="1">
    <location>
        <begin position="106"/>
        <end position="118"/>
    </location>
</feature>
<dbReference type="KEGG" id="spu:105444805"/>
<protein>
    <submittedName>
        <fullName evidence="2">Uncharacterized protein</fullName>
    </submittedName>
</protein>
<evidence type="ECO:0000313" key="3">
    <source>
        <dbReference type="Proteomes" id="UP000007110"/>
    </source>
</evidence>
<feature type="compositionally biased region" description="Polar residues" evidence="1">
    <location>
        <begin position="211"/>
        <end position="222"/>
    </location>
</feature>
<dbReference type="Proteomes" id="UP000007110">
    <property type="component" value="Unassembled WGS sequence"/>
</dbReference>
<dbReference type="InParanoid" id="A0A7M7HHR8"/>
<sequence length="262" mass="28077">MLQDCFPQIRKGNFRFNGDAQDDLDSFLYALTCLQSLNDSDGLDSSSDSDESENSADSGNSNDSDGLDISSDPDESENSAHSGNSNDSDGLDSSSDSDESENSAHSGNSNDSDGLDSSSDSDESENSADLGNSNELNNLADLVYSNDSDNLADLGNSIDSDNLVDLGHPNVTKFTKSCRPDSSSQISHLTNFSSLIQSTSSTGSDKDFHVGNTSNTVYQLSQTDREGSSSRSRPYKRKAPCTRSRVPQDGPEIPEKQSKYEI</sequence>
<dbReference type="GeneID" id="105444805"/>
<dbReference type="AlphaFoldDB" id="A0A7M7HHR8"/>
<feature type="region of interest" description="Disordered" evidence="1">
    <location>
        <begin position="38"/>
        <end position="168"/>
    </location>
</feature>
<evidence type="ECO:0000256" key="1">
    <source>
        <dbReference type="SAM" id="MobiDB-lite"/>
    </source>
</evidence>
<dbReference type="EnsemblMetazoa" id="XM_011679515">
    <property type="protein sequence ID" value="XP_011677817"/>
    <property type="gene ID" value="LOC105444805"/>
</dbReference>
<evidence type="ECO:0000313" key="2">
    <source>
        <dbReference type="EnsemblMetazoa" id="XP_011677817"/>
    </source>
</evidence>
<feature type="compositionally biased region" description="Low complexity" evidence="1">
    <location>
        <begin position="55"/>
        <end position="70"/>
    </location>
</feature>
<feature type="region of interest" description="Disordered" evidence="1">
    <location>
        <begin position="197"/>
        <end position="262"/>
    </location>
</feature>
<reference evidence="3" key="1">
    <citation type="submission" date="2015-02" db="EMBL/GenBank/DDBJ databases">
        <title>Genome sequencing for Strongylocentrotus purpuratus.</title>
        <authorList>
            <person name="Murali S."/>
            <person name="Liu Y."/>
            <person name="Vee V."/>
            <person name="English A."/>
            <person name="Wang M."/>
            <person name="Skinner E."/>
            <person name="Han Y."/>
            <person name="Muzny D.M."/>
            <person name="Worley K.C."/>
            <person name="Gibbs R.A."/>
        </authorList>
    </citation>
    <scope>NUCLEOTIDE SEQUENCE</scope>
</reference>
<name>A0A7M7HHR8_STRPU</name>
<organism evidence="2 3">
    <name type="scientific">Strongylocentrotus purpuratus</name>
    <name type="common">Purple sea urchin</name>
    <dbReference type="NCBI Taxonomy" id="7668"/>
    <lineage>
        <taxon>Eukaryota</taxon>
        <taxon>Metazoa</taxon>
        <taxon>Echinodermata</taxon>
        <taxon>Eleutherozoa</taxon>
        <taxon>Echinozoa</taxon>
        <taxon>Echinoidea</taxon>
        <taxon>Euechinoidea</taxon>
        <taxon>Echinacea</taxon>
        <taxon>Camarodonta</taxon>
        <taxon>Echinidea</taxon>
        <taxon>Strongylocentrotidae</taxon>
        <taxon>Strongylocentrotus</taxon>
    </lineage>
</organism>
<keyword evidence="3" id="KW-1185">Reference proteome</keyword>
<dbReference type="RefSeq" id="XP_011677817.1">
    <property type="nucleotide sequence ID" value="XM_011679515.2"/>
</dbReference>
<reference evidence="2" key="2">
    <citation type="submission" date="2021-01" db="UniProtKB">
        <authorList>
            <consortium name="EnsemblMetazoa"/>
        </authorList>
    </citation>
    <scope>IDENTIFICATION</scope>
</reference>
<feature type="compositionally biased region" description="Basic and acidic residues" evidence="1">
    <location>
        <begin position="253"/>
        <end position="262"/>
    </location>
</feature>
<accession>A0A7M7HHR8</accession>
<feature type="compositionally biased region" description="Low complexity" evidence="1">
    <location>
        <begin position="82"/>
        <end position="94"/>
    </location>
</feature>
<proteinExistence type="predicted"/>